<organism evidence="1">
    <name type="scientific">Anguilla anguilla</name>
    <name type="common">European freshwater eel</name>
    <name type="synonym">Muraena anguilla</name>
    <dbReference type="NCBI Taxonomy" id="7936"/>
    <lineage>
        <taxon>Eukaryota</taxon>
        <taxon>Metazoa</taxon>
        <taxon>Chordata</taxon>
        <taxon>Craniata</taxon>
        <taxon>Vertebrata</taxon>
        <taxon>Euteleostomi</taxon>
        <taxon>Actinopterygii</taxon>
        <taxon>Neopterygii</taxon>
        <taxon>Teleostei</taxon>
        <taxon>Anguilliformes</taxon>
        <taxon>Anguillidae</taxon>
        <taxon>Anguilla</taxon>
    </lineage>
</organism>
<protein>
    <submittedName>
        <fullName evidence="1">Uncharacterized protein</fullName>
    </submittedName>
</protein>
<dbReference type="EMBL" id="GBXM01004603">
    <property type="protein sequence ID" value="JAI03975.1"/>
    <property type="molecule type" value="Transcribed_RNA"/>
</dbReference>
<evidence type="ECO:0000313" key="1">
    <source>
        <dbReference type="EMBL" id="JAI03975.1"/>
    </source>
</evidence>
<accession>A0A0E9XMU5</accession>
<proteinExistence type="predicted"/>
<name>A0A0E9XMU5_ANGAN</name>
<reference evidence="1" key="1">
    <citation type="submission" date="2014-11" db="EMBL/GenBank/DDBJ databases">
        <authorList>
            <person name="Amaro Gonzalez C."/>
        </authorList>
    </citation>
    <scope>NUCLEOTIDE SEQUENCE</scope>
</reference>
<dbReference type="AlphaFoldDB" id="A0A0E9XMU5"/>
<sequence length="38" mass="4395">MTYNIPVLLNRIILHINNSNCLNNKARTDIFSAQHLQT</sequence>
<reference evidence="1" key="2">
    <citation type="journal article" date="2015" name="Fish Shellfish Immunol.">
        <title>Early steps in the European eel (Anguilla anguilla)-Vibrio vulnificus interaction in the gills: Role of the RtxA13 toxin.</title>
        <authorList>
            <person name="Callol A."/>
            <person name="Pajuelo D."/>
            <person name="Ebbesson L."/>
            <person name="Teles M."/>
            <person name="MacKenzie S."/>
            <person name="Amaro C."/>
        </authorList>
    </citation>
    <scope>NUCLEOTIDE SEQUENCE</scope>
</reference>